<dbReference type="InterPro" id="IPR029016">
    <property type="entry name" value="GAF-like_dom_sf"/>
</dbReference>
<keyword evidence="4 5" id="KW-0472">Membrane</keyword>
<evidence type="ECO:0000256" key="5">
    <source>
        <dbReference type="SAM" id="Phobius"/>
    </source>
</evidence>
<evidence type="ECO:0000313" key="7">
    <source>
        <dbReference type="EMBL" id="CAE7864104.1"/>
    </source>
</evidence>
<keyword evidence="2 5" id="KW-0812">Transmembrane</keyword>
<dbReference type="PANTHER" id="PTHR21706">
    <property type="entry name" value="TRANSMEMBRANE PROTEIN 65"/>
    <property type="match status" value="1"/>
</dbReference>
<feature type="domain" description="GAF" evidence="6">
    <location>
        <begin position="387"/>
        <end position="538"/>
    </location>
</feature>
<dbReference type="EMBL" id="CAJNJA010057975">
    <property type="protein sequence ID" value="CAE7864104.1"/>
    <property type="molecule type" value="Genomic_DNA"/>
</dbReference>
<comment type="subcellular location">
    <subcellularLocation>
        <location evidence="1">Membrane</location>
        <topology evidence="1">Multi-pass membrane protein</topology>
    </subcellularLocation>
</comment>
<keyword evidence="3 5" id="KW-1133">Transmembrane helix</keyword>
<organism evidence="7 8">
    <name type="scientific">Symbiodinium necroappetens</name>
    <dbReference type="NCBI Taxonomy" id="1628268"/>
    <lineage>
        <taxon>Eukaryota</taxon>
        <taxon>Sar</taxon>
        <taxon>Alveolata</taxon>
        <taxon>Dinophyceae</taxon>
        <taxon>Suessiales</taxon>
        <taxon>Symbiodiniaceae</taxon>
        <taxon>Symbiodinium</taxon>
    </lineage>
</organism>
<dbReference type="Pfam" id="PF01590">
    <property type="entry name" value="GAF"/>
    <property type="match status" value="2"/>
</dbReference>
<dbReference type="OrthoDB" id="430821at2759"/>
<dbReference type="PANTHER" id="PTHR21706:SF15">
    <property type="entry name" value="TRANSMEMBRANE PROTEIN 65"/>
    <property type="match status" value="1"/>
</dbReference>
<evidence type="ECO:0000256" key="3">
    <source>
        <dbReference type="ARBA" id="ARBA00022989"/>
    </source>
</evidence>
<dbReference type="Gene3D" id="3.30.450.40">
    <property type="match status" value="2"/>
</dbReference>
<feature type="transmembrane region" description="Helical" evidence="5">
    <location>
        <begin position="175"/>
        <end position="195"/>
    </location>
</feature>
<feature type="transmembrane region" description="Helical" evidence="5">
    <location>
        <begin position="85"/>
        <end position="107"/>
    </location>
</feature>
<dbReference type="Pfam" id="PF10507">
    <property type="entry name" value="TMEM65"/>
    <property type="match status" value="1"/>
</dbReference>
<dbReference type="GO" id="GO:0016020">
    <property type="term" value="C:membrane"/>
    <property type="evidence" value="ECO:0007669"/>
    <property type="project" value="UniProtKB-SubCell"/>
</dbReference>
<dbReference type="SUPFAM" id="SSF55781">
    <property type="entry name" value="GAF domain-like"/>
    <property type="match status" value="2"/>
</dbReference>
<evidence type="ECO:0000256" key="2">
    <source>
        <dbReference type="ARBA" id="ARBA00022692"/>
    </source>
</evidence>
<sequence length="573" mass="62586">MLGRLRTRAQRSFAQIPRFRPPARGASSRRELVKGLAAAVEHNPAVAPHIAELLDDATADKVAKVLETFSSEGEASPTKTQLRMAATAAAIPFFGFGVLDNAIMILLGEVIDATLCVQFGLSTMAAAALGNTFSDAVGVFSGTLVEEMAAKYGVEAPKLTRVQEGMAVTKNYERLGQLVGICIGCLVGMFPLLFMDHSDVRKREKALDEMFDVVVESVTKLLDCEAALLFLVDYEKRHLYLRSSSDHALKDHLRIGEGVAGRVAETGHFMNVDDLRKTELYNPKRHDDYFGTGVSVRSVLCMPVIGVDPADQETKVLGVLQLINKRGTEGHGFLDRDEDVCAALCSQISTSLSTAYGLSSGFRAALERYERALNMPGVRLNPAQDSRLENIYEEVMRDCTEVLRGSATILMVGDVGHKDDLILKVSDKVPSFRTSAAEAPVLHKCKEDGVTICVNDLVNSRFYKAEVHEDYRNTGMNLRAVLASPCISTDGEVLAVLACLKDADVAAPFSASDVRFLNAVANNVAINLQGTGASLQNSGRSSEIFGFTVNRLHLYICACVYVYKYKYKYTFFF</sequence>
<protein>
    <submittedName>
        <fullName evidence="7">Tmem65 protein</fullName>
    </submittedName>
</protein>
<dbReference type="InterPro" id="IPR019537">
    <property type="entry name" value="TMEM65"/>
</dbReference>
<feature type="domain" description="GAF" evidence="6">
    <location>
        <begin position="206"/>
        <end position="362"/>
    </location>
</feature>
<evidence type="ECO:0000259" key="6">
    <source>
        <dbReference type="SMART" id="SM00065"/>
    </source>
</evidence>
<evidence type="ECO:0000256" key="1">
    <source>
        <dbReference type="ARBA" id="ARBA00004141"/>
    </source>
</evidence>
<reference evidence="7" key="1">
    <citation type="submission" date="2021-02" db="EMBL/GenBank/DDBJ databases">
        <authorList>
            <person name="Dougan E. K."/>
            <person name="Rhodes N."/>
            <person name="Thang M."/>
            <person name="Chan C."/>
        </authorList>
    </citation>
    <scope>NUCLEOTIDE SEQUENCE</scope>
</reference>
<dbReference type="InterPro" id="IPR003018">
    <property type="entry name" value="GAF"/>
</dbReference>
<name>A0A813ACB6_9DINO</name>
<dbReference type="GO" id="GO:0005739">
    <property type="term" value="C:mitochondrion"/>
    <property type="evidence" value="ECO:0007669"/>
    <property type="project" value="TreeGrafter"/>
</dbReference>
<keyword evidence="8" id="KW-1185">Reference proteome</keyword>
<dbReference type="SMART" id="SM00065">
    <property type="entry name" value="GAF"/>
    <property type="match status" value="2"/>
</dbReference>
<accession>A0A813ACB6</accession>
<gene>
    <name evidence="7" type="primary">tmem65</name>
    <name evidence="7" type="ORF">SNEC2469_LOCUS27497</name>
</gene>
<comment type="caution">
    <text evidence="7">The sequence shown here is derived from an EMBL/GenBank/DDBJ whole genome shotgun (WGS) entry which is preliminary data.</text>
</comment>
<dbReference type="Proteomes" id="UP000601435">
    <property type="component" value="Unassembled WGS sequence"/>
</dbReference>
<dbReference type="AlphaFoldDB" id="A0A813ACB6"/>
<evidence type="ECO:0000256" key="4">
    <source>
        <dbReference type="ARBA" id="ARBA00023136"/>
    </source>
</evidence>
<evidence type="ECO:0000313" key="8">
    <source>
        <dbReference type="Proteomes" id="UP000601435"/>
    </source>
</evidence>
<proteinExistence type="predicted"/>